<keyword evidence="3" id="KW-1185">Reference proteome</keyword>
<evidence type="ECO:0000256" key="1">
    <source>
        <dbReference type="SAM" id="Phobius"/>
    </source>
</evidence>
<reference evidence="2 3" key="1">
    <citation type="submission" date="2014-03" db="EMBL/GenBank/DDBJ databases">
        <title>Genomics of Bifidobacteria.</title>
        <authorList>
            <person name="Ventura M."/>
            <person name="Milani C."/>
            <person name="Lugli G.A."/>
        </authorList>
    </citation>
    <scope>NUCLEOTIDE SEQUENCE [LARGE SCALE GENOMIC DNA]</scope>
    <source>
        <strain evidence="2 3">LMG 10738</strain>
    </source>
</reference>
<evidence type="ECO:0000313" key="2">
    <source>
        <dbReference type="EMBL" id="KFI63357.1"/>
    </source>
</evidence>
<dbReference type="AlphaFoldDB" id="A0A087AX57"/>
<dbReference type="EMBL" id="JGYV01000008">
    <property type="protein sequence ID" value="KFI63357.1"/>
    <property type="molecule type" value="Genomic_DNA"/>
</dbReference>
<dbReference type="Proteomes" id="UP000029067">
    <property type="component" value="Unassembled WGS sequence"/>
</dbReference>
<proteinExistence type="predicted"/>
<gene>
    <name evidence="2" type="ORF">BCUN_1325</name>
</gene>
<keyword evidence="1" id="KW-1133">Transmembrane helix</keyword>
<feature type="transmembrane region" description="Helical" evidence="1">
    <location>
        <begin position="211"/>
        <end position="232"/>
    </location>
</feature>
<dbReference type="Gene3D" id="3.10.310.50">
    <property type="match status" value="1"/>
</dbReference>
<comment type="caution">
    <text evidence="2">The sequence shown here is derived from an EMBL/GenBank/DDBJ whole genome shotgun (WGS) entry which is preliminary data.</text>
</comment>
<name>A0A087AX57_9BIFI</name>
<sequence length="247" mass="25903">MTSRMGMEVSGADVVGRSPYPHRRFAVGAMAWHCILAVLLALGMAVAGCMPATAWAEGDGQASDDAQSSSGTYIVDTQNLLGDDFTKVSDTIAQTKEETGVLVRLTYLSSLNTTETPAQWAQSTMKSLDPAPNTVMLVVATDDANLAVVVSPDSDEWLHKQSTVDALSEAAYAPLAVSGNETPDWAASALDMMAAIRNAKATSTSSTASSVGIIILAAVAVLLIAVAIGFFVHRKHRGRHAHQGRSS</sequence>
<dbReference type="eggNOG" id="ENOG5031Y3Y">
    <property type="taxonomic scope" value="Bacteria"/>
</dbReference>
<keyword evidence="1" id="KW-0472">Membrane</keyword>
<organism evidence="2 3">
    <name type="scientific">Bifidobacterium cuniculi</name>
    <dbReference type="NCBI Taxonomy" id="1688"/>
    <lineage>
        <taxon>Bacteria</taxon>
        <taxon>Bacillati</taxon>
        <taxon>Actinomycetota</taxon>
        <taxon>Actinomycetes</taxon>
        <taxon>Bifidobacteriales</taxon>
        <taxon>Bifidobacteriaceae</taxon>
        <taxon>Bifidobacterium</taxon>
    </lineage>
</organism>
<protein>
    <submittedName>
        <fullName evidence="2">Membrane associated protein</fullName>
    </submittedName>
</protein>
<evidence type="ECO:0000313" key="3">
    <source>
        <dbReference type="Proteomes" id="UP000029067"/>
    </source>
</evidence>
<keyword evidence="1" id="KW-0812">Transmembrane</keyword>
<dbReference type="OrthoDB" id="3240422at2"/>
<dbReference type="RefSeq" id="WP_152598184.1">
    <property type="nucleotide sequence ID" value="NZ_JGYV01000008.1"/>
</dbReference>
<accession>A0A087AX57</accession>
<dbReference type="STRING" id="1688.BCUN_1325"/>